<dbReference type="AlphaFoldDB" id="A0A0A2LK71"/>
<reference evidence="1 2" key="1">
    <citation type="journal article" date="2015" name="Mol. Plant Microbe Interact.">
        <title>Genome, transcriptome, and functional analyses of Penicillium expansum provide new insights into secondary metabolism and pathogenicity.</title>
        <authorList>
            <person name="Ballester A.R."/>
            <person name="Marcet-Houben M."/>
            <person name="Levin E."/>
            <person name="Sela N."/>
            <person name="Selma-Lazaro C."/>
            <person name="Carmona L."/>
            <person name="Wisniewski M."/>
            <person name="Droby S."/>
            <person name="Gonzalez-Candelas L."/>
            <person name="Gabaldon T."/>
        </authorList>
    </citation>
    <scope>NUCLEOTIDE SEQUENCE [LARGE SCALE GENOMIC DNA]</scope>
    <source>
        <strain evidence="1 2">PHI-1</strain>
    </source>
</reference>
<dbReference type="PhylomeDB" id="A0A0A2LK71"/>
<dbReference type="Proteomes" id="UP000030104">
    <property type="component" value="Unassembled WGS sequence"/>
</dbReference>
<gene>
    <name evidence="1" type="ORF">PITC_005460</name>
</gene>
<sequence length="52" mass="6175">MSFFDISTLLRAQIRSTTLYEIQKRNEYSEIVRYVSTSRAHCRYLEANANNN</sequence>
<comment type="caution">
    <text evidence="1">The sequence shown here is derived from an EMBL/GenBank/DDBJ whole genome shotgun (WGS) entry which is preliminary data.</text>
</comment>
<protein>
    <submittedName>
        <fullName evidence="1">Uncharacterized protein</fullName>
    </submittedName>
</protein>
<organism evidence="1 2">
    <name type="scientific">Penicillium italicum</name>
    <name type="common">Blue mold</name>
    <dbReference type="NCBI Taxonomy" id="40296"/>
    <lineage>
        <taxon>Eukaryota</taxon>
        <taxon>Fungi</taxon>
        <taxon>Dikarya</taxon>
        <taxon>Ascomycota</taxon>
        <taxon>Pezizomycotina</taxon>
        <taxon>Eurotiomycetes</taxon>
        <taxon>Eurotiomycetidae</taxon>
        <taxon>Eurotiales</taxon>
        <taxon>Aspergillaceae</taxon>
        <taxon>Penicillium</taxon>
    </lineage>
</organism>
<proteinExistence type="predicted"/>
<evidence type="ECO:0000313" key="1">
    <source>
        <dbReference type="EMBL" id="KGO76855.1"/>
    </source>
</evidence>
<dbReference type="EMBL" id="JQGA01000229">
    <property type="protein sequence ID" value="KGO76855.1"/>
    <property type="molecule type" value="Genomic_DNA"/>
</dbReference>
<accession>A0A0A2LK71</accession>
<dbReference type="OrthoDB" id="10480681at2759"/>
<dbReference type="HOGENOM" id="CLU_3087959_0_0_1"/>
<evidence type="ECO:0000313" key="2">
    <source>
        <dbReference type="Proteomes" id="UP000030104"/>
    </source>
</evidence>
<name>A0A0A2LK71_PENIT</name>
<keyword evidence="2" id="KW-1185">Reference proteome</keyword>